<dbReference type="EMBL" id="FP565809">
    <property type="protein sequence ID" value="CBH20744.1"/>
    <property type="molecule type" value="Genomic_DNA"/>
</dbReference>
<evidence type="ECO:0000313" key="1">
    <source>
        <dbReference type="EMBL" id="CBH20744.1"/>
    </source>
</evidence>
<protein>
    <submittedName>
        <fullName evidence="1">Uncharacterized protein</fullName>
    </submittedName>
</protein>
<dbReference type="AlphaFoldDB" id="E3PWC9"/>
<dbReference type="HOGENOM" id="CLU_2988763_0_0_9"/>
<gene>
    <name evidence="1" type="ordered locus">CLOST_0618</name>
</gene>
<dbReference type="Proteomes" id="UP000007041">
    <property type="component" value="Chromosome"/>
</dbReference>
<dbReference type="KEGG" id="cst:CLOST_0618"/>
<dbReference type="BioCyc" id="CSTI499177:GJE9-661-MONOMER"/>
<keyword evidence="2" id="KW-1185">Reference proteome</keyword>
<name>E3PWC9_ACESD</name>
<evidence type="ECO:0000313" key="2">
    <source>
        <dbReference type="Proteomes" id="UP000007041"/>
    </source>
</evidence>
<reference evidence="2" key="1">
    <citation type="journal article" date="2010" name="BMC Genomics">
        <title>Clostridium sticklandii, a specialist in amino acid degradation:revisiting its metabolism through its genome sequence.</title>
        <authorList>
            <person name="Fonknechten N."/>
            <person name="Chaussonnerie S."/>
            <person name="Tricot S."/>
            <person name="Lajus A."/>
            <person name="Andreesen J.R."/>
            <person name="Perchat N."/>
            <person name="Pelletier E."/>
            <person name="Gouyvenoux M."/>
            <person name="Barbe V."/>
            <person name="Salanoubat M."/>
            <person name="Le Paslier D."/>
            <person name="Weissenbach J."/>
            <person name="Cohen G.N."/>
            <person name="Kreimeyer A."/>
        </authorList>
    </citation>
    <scope>NUCLEOTIDE SEQUENCE [LARGE SCALE GENOMIC DNA]</scope>
    <source>
        <strain evidence="2">ATCC 12662 / DSM 519 / JCM 1433 / CCUG 9281 / NCIMB 10654 / HF</strain>
    </source>
</reference>
<proteinExistence type="predicted"/>
<dbReference type="STRING" id="1511.CLOST_0618"/>
<organism evidence="1 2">
    <name type="scientific">Acetoanaerobium sticklandii (strain ATCC 12662 / DSM 519 / JCM 1433 / CCUG 9281 / NCIMB 10654 / HF)</name>
    <name type="common">Clostridium sticklandii</name>
    <dbReference type="NCBI Taxonomy" id="499177"/>
    <lineage>
        <taxon>Bacteria</taxon>
        <taxon>Bacillati</taxon>
        <taxon>Bacillota</taxon>
        <taxon>Clostridia</taxon>
        <taxon>Peptostreptococcales</taxon>
        <taxon>Filifactoraceae</taxon>
        <taxon>Acetoanaerobium</taxon>
    </lineage>
</organism>
<accession>E3PWC9</accession>
<sequence length="57" mass="6686">MEFNNFLLTIFILTFYNNLLPIETELKDVILLFMFSLSAVLLRKGFKDIEKKENVAS</sequence>